<dbReference type="EC" id="3.6.5.n1" evidence="6"/>
<organism evidence="8 9">
    <name type="scientific">Cupriavidus numazuensis</name>
    <dbReference type="NCBI Taxonomy" id="221992"/>
    <lineage>
        <taxon>Bacteria</taxon>
        <taxon>Pseudomonadati</taxon>
        <taxon>Pseudomonadota</taxon>
        <taxon>Betaproteobacteria</taxon>
        <taxon>Burkholderiales</taxon>
        <taxon>Burkholderiaceae</taxon>
        <taxon>Cupriavidus</taxon>
    </lineage>
</organism>
<evidence type="ECO:0000313" key="8">
    <source>
        <dbReference type="EMBL" id="CAG2137205.1"/>
    </source>
</evidence>
<keyword evidence="2 6" id="KW-0547">Nucleotide-binding</keyword>
<dbReference type="Pfam" id="PF06421">
    <property type="entry name" value="LepA_C"/>
    <property type="match status" value="1"/>
</dbReference>
<dbReference type="Pfam" id="PF03144">
    <property type="entry name" value="GTP_EFTU_D2"/>
    <property type="match status" value="1"/>
</dbReference>
<dbReference type="Gene3D" id="3.40.50.300">
    <property type="entry name" value="P-loop containing nucleotide triphosphate hydrolases"/>
    <property type="match status" value="1"/>
</dbReference>
<proteinExistence type="inferred from homology"/>
<dbReference type="InterPro" id="IPR013842">
    <property type="entry name" value="LepA_CTD"/>
</dbReference>
<comment type="catalytic activity">
    <reaction evidence="6">
        <text>GTP + H2O = GDP + phosphate + H(+)</text>
        <dbReference type="Rhea" id="RHEA:19669"/>
        <dbReference type="ChEBI" id="CHEBI:15377"/>
        <dbReference type="ChEBI" id="CHEBI:15378"/>
        <dbReference type="ChEBI" id="CHEBI:37565"/>
        <dbReference type="ChEBI" id="CHEBI:43474"/>
        <dbReference type="ChEBI" id="CHEBI:58189"/>
        <dbReference type="EC" id="3.6.5.n1"/>
    </reaction>
</comment>
<dbReference type="Gene3D" id="3.30.70.240">
    <property type="match status" value="1"/>
</dbReference>
<dbReference type="GO" id="GO:0003746">
    <property type="term" value="F:translation elongation factor activity"/>
    <property type="evidence" value="ECO:0007669"/>
    <property type="project" value="UniProtKB-KW"/>
</dbReference>
<dbReference type="CDD" id="cd03709">
    <property type="entry name" value="lepA_C"/>
    <property type="match status" value="1"/>
</dbReference>
<evidence type="ECO:0000256" key="5">
    <source>
        <dbReference type="ARBA" id="ARBA00023134"/>
    </source>
</evidence>
<dbReference type="InterPro" id="IPR005225">
    <property type="entry name" value="Small_GTP-bd"/>
</dbReference>
<protein>
    <recommendedName>
        <fullName evidence="6">Elongation factor 4</fullName>
        <shortName evidence="6">EF-4</shortName>
        <ecNumber evidence="6">3.6.5.n1</ecNumber>
    </recommendedName>
    <alternativeName>
        <fullName evidence="6">Ribosomal back-translocase LepA</fullName>
    </alternativeName>
</protein>
<dbReference type="InterPro" id="IPR004161">
    <property type="entry name" value="EFTu-like_2"/>
</dbReference>
<dbReference type="RefSeq" id="WP_211952524.1">
    <property type="nucleotide sequence ID" value="NZ_CAJPVI010000006.1"/>
</dbReference>
<dbReference type="Gene3D" id="3.30.70.2570">
    <property type="entry name" value="Elongation factor 4, C-terminal domain"/>
    <property type="match status" value="1"/>
</dbReference>
<dbReference type="InterPro" id="IPR006297">
    <property type="entry name" value="EF-4"/>
</dbReference>
<dbReference type="Gene3D" id="3.30.70.870">
    <property type="entry name" value="Elongation Factor G (Translational Gtpase), domain 3"/>
    <property type="match status" value="1"/>
</dbReference>
<evidence type="ECO:0000313" key="9">
    <source>
        <dbReference type="Proteomes" id="UP000672657"/>
    </source>
</evidence>
<evidence type="ECO:0000256" key="2">
    <source>
        <dbReference type="ARBA" id="ARBA00022741"/>
    </source>
</evidence>
<dbReference type="PANTHER" id="PTHR43512">
    <property type="entry name" value="TRANSLATION FACTOR GUF1-RELATED"/>
    <property type="match status" value="1"/>
</dbReference>
<evidence type="ECO:0000256" key="1">
    <source>
        <dbReference type="ARBA" id="ARBA00005454"/>
    </source>
</evidence>
<dbReference type="EMBL" id="CAJPVI010000006">
    <property type="protein sequence ID" value="CAG2137205.1"/>
    <property type="molecule type" value="Genomic_DNA"/>
</dbReference>
<keyword evidence="6" id="KW-1003">Cell membrane</keyword>
<evidence type="ECO:0000256" key="3">
    <source>
        <dbReference type="ARBA" id="ARBA00022801"/>
    </source>
</evidence>
<dbReference type="Pfam" id="PF00679">
    <property type="entry name" value="EFG_C"/>
    <property type="match status" value="1"/>
</dbReference>
<sequence length="597" mass="65827">MDHIRNFSIIAHIDHGKSTLADRIIQLCGGLSDREMEAQVLDSMDIEKERGITIKAQTAALTYKARDGKVYNLNLIDTPGHVDFSYEVSRSLSACEGALLVVDASQGVEAQTVANCYTAIELGVEVVPVLNKIDLPQADPDNAIQEIEDVIGIDAQDATPCSAKTGQGVEDVIEALIAKVPPPKGDASAPLQALIIDSWFDNYVGVVMLVRVVNGTLRPKDKALLMATGAQHLVEQVGVFSPKSVPRDSLTAGEVGFVIAGIKELKAAKVGDTITTVPRKAEAPLPGFKEVKPQVFAGLYPVEANQYEALRESLEKLRLNDASLMFEPEVSQALGFGFRCGFLGLLHMEIVQERLEREFDMDLITTAPTVVYQVQMRDGTMVTVENPAKMPDPSRIEAILEPIVTVNLYMPQEYVGSVITLCTQKRGTQINMSYHGKQVQLTYEIPMAEIVMDFFDRLKSVSRGYASMDYEFKEYRPSDVVKVDILINSDKVDALSVIVHRSNSQYRGREVAAKMREIIPRQMYDVAIQAAIGSNIIARENVKALRKNVLAKCYGGDISRKKKLLEKQKAGKKRMKQVGTVEIPQEAFLAILQVDDK</sequence>
<comment type="subcellular location">
    <subcellularLocation>
        <location evidence="6">Cell membrane</location>
        <topology evidence="6">Peripheral membrane protein</topology>
        <orientation evidence="6">Cytoplasmic side</orientation>
    </subcellularLocation>
</comment>
<dbReference type="Gene3D" id="2.40.30.10">
    <property type="entry name" value="Translation factors"/>
    <property type="match status" value="1"/>
</dbReference>
<dbReference type="CDD" id="cd01890">
    <property type="entry name" value="LepA"/>
    <property type="match status" value="1"/>
</dbReference>
<evidence type="ECO:0000256" key="4">
    <source>
        <dbReference type="ARBA" id="ARBA00022917"/>
    </source>
</evidence>
<reference evidence="8 9" key="1">
    <citation type="submission" date="2021-03" db="EMBL/GenBank/DDBJ databases">
        <authorList>
            <person name="Peeters C."/>
        </authorList>
    </citation>
    <scope>NUCLEOTIDE SEQUENCE [LARGE SCALE GENOMIC DNA]</scope>
    <source>
        <strain evidence="8 9">LMG 26411</strain>
    </source>
</reference>
<dbReference type="NCBIfam" id="TIGR01393">
    <property type="entry name" value="lepA"/>
    <property type="match status" value="1"/>
</dbReference>
<dbReference type="InterPro" id="IPR035647">
    <property type="entry name" value="EFG_III/V"/>
</dbReference>
<comment type="function">
    <text evidence="6">Required for accurate and efficient protein synthesis under certain stress conditions. May act as a fidelity factor of the translation reaction, by catalyzing a one-codon backward translocation of tRNAs on improperly translocated ribosomes. Back-translocation proceeds from a post-translocation (POST) complex to a pre-translocation (PRE) complex, thus giving elongation factor G a second chance to translocate the tRNAs correctly. Binds to ribosomes in a GTP-dependent manner.</text>
</comment>
<keyword evidence="3 6" id="KW-0378">Hydrolase</keyword>
<dbReference type="Proteomes" id="UP000672657">
    <property type="component" value="Unassembled WGS sequence"/>
</dbReference>
<dbReference type="SUPFAM" id="SSF54980">
    <property type="entry name" value="EF-G C-terminal domain-like"/>
    <property type="match status" value="2"/>
</dbReference>
<comment type="caution">
    <text evidence="8">The sequence shown here is derived from an EMBL/GenBank/DDBJ whole genome shotgun (WGS) entry which is preliminary data.</text>
</comment>
<dbReference type="Pfam" id="PF00009">
    <property type="entry name" value="GTP_EFTU"/>
    <property type="match status" value="1"/>
</dbReference>
<dbReference type="InterPro" id="IPR009000">
    <property type="entry name" value="Transl_B-barrel_sf"/>
</dbReference>
<dbReference type="InterPro" id="IPR000640">
    <property type="entry name" value="EFG_V-like"/>
</dbReference>
<dbReference type="SUPFAM" id="SSF52540">
    <property type="entry name" value="P-loop containing nucleoside triphosphate hydrolases"/>
    <property type="match status" value="1"/>
</dbReference>
<dbReference type="SUPFAM" id="SSF50447">
    <property type="entry name" value="Translation proteins"/>
    <property type="match status" value="1"/>
</dbReference>
<dbReference type="InterPro" id="IPR038363">
    <property type="entry name" value="LepA_C_sf"/>
</dbReference>
<dbReference type="InterPro" id="IPR031157">
    <property type="entry name" value="G_TR_CS"/>
</dbReference>
<keyword evidence="9" id="KW-1185">Reference proteome</keyword>
<accession>A0ABM8TCW7</accession>
<keyword evidence="8" id="KW-0251">Elongation factor</keyword>
<dbReference type="PANTHER" id="PTHR43512:SF4">
    <property type="entry name" value="TRANSLATION FACTOR GUF1 HOMOLOG, CHLOROPLASTIC"/>
    <property type="match status" value="1"/>
</dbReference>
<dbReference type="SMART" id="SM00838">
    <property type="entry name" value="EFG_C"/>
    <property type="match status" value="1"/>
</dbReference>
<dbReference type="InterPro" id="IPR027417">
    <property type="entry name" value="P-loop_NTPase"/>
</dbReference>
<dbReference type="PROSITE" id="PS00301">
    <property type="entry name" value="G_TR_1"/>
    <property type="match status" value="1"/>
</dbReference>
<comment type="similarity">
    <text evidence="1 6">Belongs to the TRAFAC class translation factor GTPase superfamily. Classic translation factor GTPase family. LepA subfamily.</text>
</comment>
<gene>
    <name evidence="6 8" type="primary">lepA</name>
    <name evidence="8" type="ORF">LMG26411_01348</name>
</gene>
<keyword evidence="4 6" id="KW-0648">Protein biosynthesis</keyword>
<evidence type="ECO:0000256" key="6">
    <source>
        <dbReference type="HAMAP-Rule" id="MF_00071"/>
    </source>
</evidence>
<name>A0ABM8TCW7_9BURK</name>
<dbReference type="CDD" id="cd16260">
    <property type="entry name" value="EF4_III"/>
    <property type="match status" value="1"/>
</dbReference>
<keyword evidence="5 6" id="KW-0342">GTP-binding</keyword>
<dbReference type="InterPro" id="IPR000795">
    <property type="entry name" value="T_Tr_GTP-bd_dom"/>
</dbReference>
<keyword evidence="6" id="KW-0472">Membrane</keyword>
<dbReference type="InterPro" id="IPR035654">
    <property type="entry name" value="LepA_IV"/>
</dbReference>
<feature type="domain" description="Tr-type G" evidence="7">
    <location>
        <begin position="2"/>
        <end position="184"/>
    </location>
</feature>
<evidence type="ECO:0000259" key="7">
    <source>
        <dbReference type="PROSITE" id="PS51722"/>
    </source>
</evidence>
<dbReference type="HAMAP" id="MF_00071">
    <property type="entry name" value="LepA"/>
    <property type="match status" value="1"/>
</dbReference>
<dbReference type="PROSITE" id="PS51722">
    <property type="entry name" value="G_TR_2"/>
    <property type="match status" value="1"/>
</dbReference>
<feature type="binding site" evidence="6">
    <location>
        <begin position="131"/>
        <end position="134"/>
    </location>
    <ligand>
        <name>GTP</name>
        <dbReference type="ChEBI" id="CHEBI:37565"/>
    </ligand>
</feature>
<dbReference type="NCBIfam" id="TIGR00231">
    <property type="entry name" value="small_GTP"/>
    <property type="match status" value="1"/>
</dbReference>
<dbReference type="GO" id="GO:0016787">
    <property type="term" value="F:hydrolase activity"/>
    <property type="evidence" value="ECO:0007669"/>
    <property type="project" value="UniProtKB-KW"/>
</dbReference>
<feature type="binding site" evidence="6">
    <location>
        <begin position="14"/>
        <end position="19"/>
    </location>
    <ligand>
        <name>GTP</name>
        <dbReference type="ChEBI" id="CHEBI:37565"/>
    </ligand>
</feature>
<dbReference type="PRINTS" id="PR00315">
    <property type="entry name" value="ELONGATNFCT"/>
</dbReference>